<dbReference type="InterPro" id="IPR017937">
    <property type="entry name" value="Thioredoxin_CS"/>
</dbReference>
<dbReference type="Proteomes" id="UP001204615">
    <property type="component" value="Unassembled WGS sequence"/>
</dbReference>
<dbReference type="RefSeq" id="WP_253565342.1">
    <property type="nucleotide sequence ID" value="NZ_JAMZEK010000001.1"/>
</dbReference>
<gene>
    <name evidence="6" type="ORF">NC595_05875</name>
</gene>
<feature type="chain" id="PRO_5047254183" evidence="4">
    <location>
        <begin position="20"/>
        <end position="180"/>
    </location>
</feature>
<feature type="domain" description="Thioredoxin" evidence="5">
    <location>
        <begin position="23"/>
        <end position="169"/>
    </location>
</feature>
<dbReference type="PANTHER" id="PTHR42852:SF18">
    <property type="entry name" value="CHROMOSOME UNDETERMINED SCAFFOLD_47, WHOLE GENOME SHOTGUN SEQUENCE"/>
    <property type="match status" value="1"/>
</dbReference>
<evidence type="ECO:0000313" key="6">
    <source>
        <dbReference type="EMBL" id="MCP1373584.1"/>
    </source>
</evidence>
<dbReference type="PROSITE" id="PS51352">
    <property type="entry name" value="THIOREDOXIN_2"/>
    <property type="match status" value="1"/>
</dbReference>
<dbReference type="Pfam" id="PF08534">
    <property type="entry name" value="Redoxin"/>
    <property type="match status" value="1"/>
</dbReference>
<keyword evidence="7" id="KW-1185">Reference proteome</keyword>
<evidence type="ECO:0000256" key="2">
    <source>
        <dbReference type="ARBA" id="ARBA00022748"/>
    </source>
</evidence>
<proteinExistence type="predicted"/>
<dbReference type="InterPro" id="IPR050553">
    <property type="entry name" value="Thioredoxin_ResA/DsbE_sf"/>
</dbReference>
<dbReference type="InterPro" id="IPR013766">
    <property type="entry name" value="Thioredoxin_domain"/>
</dbReference>
<dbReference type="PANTHER" id="PTHR42852">
    <property type="entry name" value="THIOL:DISULFIDE INTERCHANGE PROTEIN DSBE"/>
    <property type="match status" value="1"/>
</dbReference>
<name>A0ABT1F889_9GAMM</name>
<comment type="caution">
    <text evidence="6">The sequence shown here is derived from an EMBL/GenBank/DDBJ whole genome shotgun (WGS) entry which is preliminary data.</text>
</comment>
<dbReference type="Gene3D" id="3.40.30.10">
    <property type="entry name" value="Glutaredoxin"/>
    <property type="match status" value="1"/>
</dbReference>
<dbReference type="EMBL" id="JAMZEK010000001">
    <property type="protein sequence ID" value="MCP1373584.1"/>
    <property type="molecule type" value="Genomic_DNA"/>
</dbReference>
<keyword evidence="2" id="KW-0201">Cytochrome c-type biogenesis</keyword>
<dbReference type="InterPro" id="IPR013740">
    <property type="entry name" value="Redoxin"/>
</dbReference>
<evidence type="ECO:0000256" key="4">
    <source>
        <dbReference type="SAM" id="SignalP"/>
    </source>
</evidence>
<dbReference type="CDD" id="cd02966">
    <property type="entry name" value="TlpA_like_family"/>
    <property type="match status" value="1"/>
</dbReference>
<evidence type="ECO:0000256" key="1">
    <source>
        <dbReference type="ARBA" id="ARBA00004196"/>
    </source>
</evidence>
<dbReference type="SUPFAM" id="SSF52833">
    <property type="entry name" value="Thioredoxin-like"/>
    <property type="match status" value="1"/>
</dbReference>
<keyword evidence="4" id="KW-0732">Signal</keyword>
<comment type="subcellular location">
    <subcellularLocation>
        <location evidence="1">Cell envelope</location>
    </subcellularLocation>
</comment>
<evidence type="ECO:0000313" key="7">
    <source>
        <dbReference type="Proteomes" id="UP001204615"/>
    </source>
</evidence>
<evidence type="ECO:0000259" key="5">
    <source>
        <dbReference type="PROSITE" id="PS51352"/>
    </source>
</evidence>
<evidence type="ECO:0000256" key="3">
    <source>
        <dbReference type="ARBA" id="ARBA00023284"/>
    </source>
</evidence>
<keyword evidence="3" id="KW-0676">Redox-active center</keyword>
<sequence length="180" mass="19406">MRRTAMLFACLLACTHAFAGAMLKPGDTPPDTLGVTRDGTHLTLSSLRGKVVVVSFWATWCGYCMKEMPTLGSIQQVAIQKHLPLQIVAVNHRESVRTFAAVSRNMHRILPSLLMSRDGDGSVGRPYGSDDGIPVMAIFHPDGTLADLHVGYDESDLEGILAEINGLLADATKQQAVAPH</sequence>
<feature type="signal peptide" evidence="4">
    <location>
        <begin position="1"/>
        <end position="19"/>
    </location>
</feature>
<protein>
    <submittedName>
        <fullName evidence="6">TlpA family protein disulfide reductase</fullName>
    </submittedName>
</protein>
<organism evidence="6 7">
    <name type="scientific">Dyella lutea</name>
    <dbReference type="NCBI Taxonomy" id="2950441"/>
    <lineage>
        <taxon>Bacteria</taxon>
        <taxon>Pseudomonadati</taxon>
        <taxon>Pseudomonadota</taxon>
        <taxon>Gammaproteobacteria</taxon>
        <taxon>Lysobacterales</taxon>
        <taxon>Rhodanobacteraceae</taxon>
        <taxon>Dyella</taxon>
    </lineage>
</organism>
<reference evidence="6 7" key="1">
    <citation type="submission" date="2022-06" db="EMBL/GenBank/DDBJ databases">
        <title>Dyella sp. Sa strain:Sa Genome sequencing.</title>
        <authorList>
            <person name="Park S."/>
        </authorList>
    </citation>
    <scope>NUCLEOTIDE SEQUENCE [LARGE SCALE GENOMIC DNA]</scope>
    <source>
        <strain evidence="6 7">Sa</strain>
    </source>
</reference>
<dbReference type="PROSITE" id="PS00194">
    <property type="entry name" value="THIOREDOXIN_1"/>
    <property type="match status" value="1"/>
</dbReference>
<accession>A0ABT1F889</accession>
<dbReference type="InterPro" id="IPR036249">
    <property type="entry name" value="Thioredoxin-like_sf"/>
</dbReference>